<accession>A0AAE1PSS4</accession>
<organism evidence="2 3">
    <name type="scientific">Petrolisthes manimaculis</name>
    <dbReference type="NCBI Taxonomy" id="1843537"/>
    <lineage>
        <taxon>Eukaryota</taxon>
        <taxon>Metazoa</taxon>
        <taxon>Ecdysozoa</taxon>
        <taxon>Arthropoda</taxon>
        <taxon>Crustacea</taxon>
        <taxon>Multicrustacea</taxon>
        <taxon>Malacostraca</taxon>
        <taxon>Eumalacostraca</taxon>
        <taxon>Eucarida</taxon>
        <taxon>Decapoda</taxon>
        <taxon>Pleocyemata</taxon>
        <taxon>Anomura</taxon>
        <taxon>Galatheoidea</taxon>
        <taxon>Porcellanidae</taxon>
        <taxon>Petrolisthes</taxon>
    </lineage>
</organism>
<protein>
    <submittedName>
        <fullName evidence="2">Uncharacterized protein</fullName>
    </submittedName>
</protein>
<name>A0AAE1PSS4_9EUCA</name>
<proteinExistence type="predicted"/>
<sequence length="90" mass="10236">MRRSVVRKKFMETDSSNTRLKTVKRRDQTPTQLDRGKRQSRGQVPSCGAKSSTTTPANDHTNQRPHQPTTTPANDHTRSIGFQRVLGYLE</sequence>
<feature type="region of interest" description="Disordered" evidence="1">
    <location>
        <begin position="1"/>
        <end position="90"/>
    </location>
</feature>
<dbReference type="AlphaFoldDB" id="A0AAE1PSS4"/>
<dbReference type="EMBL" id="JAWZYT010001237">
    <property type="protein sequence ID" value="KAK4314161.1"/>
    <property type="molecule type" value="Genomic_DNA"/>
</dbReference>
<feature type="compositionally biased region" description="Polar residues" evidence="1">
    <location>
        <begin position="49"/>
        <end position="74"/>
    </location>
</feature>
<dbReference type="Proteomes" id="UP001292094">
    <property type="component" value="Unassembled WGS sequence"/>
</dbReference>
<comment type="caution">
    <text evidence="2">The sequence shown here is derived from an EMBL/GenBank/DDBJ whole genome shotgun (WGS) entry which is preliminary data.</text>
</comment>
<evidence type="ECO:0000256" key="1">
    <source>
        <dbReference type="SAM" id="MobiDB-lite"/>
    </source>
</evidence>
<reference evidence="2" key="1">
    <citation type="submission" date="2023-11" db="EMBL/GenBank/DDBJ databases">
        <title>Genome assemblies of two species of porcelain crab, Petrolisthes cinctipes and Petrolisthes manimaculis (Anomura: Porcellanidae).</title>
        <authorList>
            <person name="Angst P."/>
        </authorList>
    </citation>
    <scope>NUCLEOTIDE SEQUENCE</scope>
    <source>
        <strain evidence="2">PB745_02</strain>
        <tissue evidence="2">Gill</tissue>
    </source>
</reference>
<keyword evidence="3" id="KW-1185">Reference proteome</keyword>
<gene>
    <name evidence="2" type="ORF">Pmani_014532</name>
</gene>
<evidence type="ECO:0000313" key="3">
    <source>
        <dbReference type="Proteomes" id="UP001292094"/>
    </source>
</evidence>
<evidence type="ECO:0000313" key="2">
    <source>
        <dbReference type="EMBL" id="KAK4314161.1"/>
    </source>
</evidence>